<organism evidence="1 2">
    <name type="scientific">Fasciolopsis buskii</name>
    <dbReference type="NCBI Taxonomy" id="27845"/>
    <lineage>
        <taxon>Eukaryota</taxon>
        <taxon>Metazoa</taxon>
        <taxon>Spiralia</taxon>
        <taxon>Lophotrochozoa</taxon>
        <taxon>Platyhelminthes</taxon>
        <taxon>Trematoda</taxon>
        <taxon>Digenea</taxon>
        <taxon>Plagiorchiida</taxon>
        <taxon>Echinostomata</taxon>
        <taxon>Echinostomatoidea</taxon>
        <taxon>Fasciolidae</taxon>
        <taxon>Fasciolopsis</taxon>
    </lineage>
</organism>
<proteinExistence type="predicted"/>
<accession>A0A8E0VII4</accession>
<reference evidence="1" key="1">
    <citation type="submission" date="2019-05" db="EMBL/GenBank/DDBJ databases">
        <title>Annotation for the trematode Fasciolopsis buski.</title>
        <authorList>
            <person name="Choi Y.-J."/>
        </authorList>
    </citation>
    <scope>NUCLEOTIDE SEQUENCE</scope>
    <source>
        <strain evidence="1">HT</strain>
        <tissue evidence="1">Whole worm</tissue>
    </source>
</reference>
<evidence type="ECO:0000313" key="2">
    <source>
        <dbReference type="Proteomes" id="UP000728185"/>
    </source>
</evidence>
<name>A0A8E0VII4_9TREM</name>
<gene>
    <name evidence="1" type="ORF">FBUS_06866</name>
</gene>
<sequence>MRAYSGDLMEEPLAFKHPIPIASKPRQGPFRDWNDGIFNCTADFRSCRFRGFCRPCMPCYICYNECALAPLINSFSVASLRSFHHGR</sequence>
<evidence type="ECO:0000313" key="1">
    <source>
        <dbReference type="EMBL" id="KAA0187752.1"/>
    </source>
</evidence>
<dbReference type="Proteomes" id="UP000728185">
    <property type="component" value="Unassembled WGS sequence"/>
</dbReference>
<dbReference type="OrthoDB" id="1045822at2759"/>
<dbReference type="EMBL" id="LUCM01008883">
    <property type="protein sequence ID" value="KAA0187752.1"/>
    <property type="molecule type" value="Genomic_DNA"/>
</dbReference>
<protein>
    <submittedName>
        <fullName evidence="1">Uncharacterized protein</fullName>
    </submittedName>
</protein>
<comment type="caution">
    <text evidence="1">The sequence shown here is derived from an EMBL/GenBank/DDBJ whole genome shotgun (WGS) entry which is preliminary data.</text>
</comment>
<keyword evidence="2" id="KW-1185">Reference proteome</keyword>
<dbReference type="AlphaFoldDB" id="A0A8E0VII4"/>